<evidence type="ECO:0000313" key="1">
    <source>
        <dbReference type="EMBL" id="CAF1251623.1"/>
    </source>
</evidence>
<proteinExistence type="predicted"/>
<evidence type="ECO:0000313" key="2">
    <source>
        <dbReference type="EMBL" id="CAF1486464.1"/>
    </source>
</evidence>
<dbReference type="EMBL" id="CAJNOR010002130">
    <property type="protein sequence ID" value="CAF1251623.1"/>
    <property type="molecule type" value="Genomic_DNA"/>
</dbReference>
<keyword evidence="3" id="KW-1185">Reference proteome</keyword>
<dbReference type="Proteomes" id="UP000663828">
    <property type="component" value="Unassembled WGS sequence"/>
</dbReference>
<sequence length="343" mass="39947">MDKVQTCRSIPHLCSDIWSEIFQYFAVTDLYSTLKNISSTSDEVLFNGKYRNQLRGLTVDSHTTKLPNELPLDQVISLTIQDGISFDILQKCCCLRSLKLVGQFEWIIPLVTKCSQISMHLEQLSIVTPNIKLLHQLLSCILSFDSLRRLEICADEQEEKIEANNFPLFPSKIEHLILNLCPAITYGSLAYIQPGFINIRYLNISLFRHDRISVNLSNFPYLRSLQLSLLEPPFEEINRLVATMPNLVKLKLYGIVDDENFIYSHKWLHLLESTPSLLRIVMDVSFQETRSIFYNENLHKALHGINLSLICMIDDFDCYSYEERQQRWWQLEGVIRKNYCKTN</sequence>
<protein>
    <submittedName>
        <fullName evidence="1">Uncharacterized protein</fullName>
    </submittedName>
</protein>
<dbReference type="Proteomes" id="UP000663852">
    <property type="component" value="Unassembled WGS sequence"/>
</dbReference>
<dbReference type="EMBL" id="CAJNOJ010000567">
    <property type="protein sequence ID" value="CAF1486464.1"/>
    <property type="molecule type" value="Genomic_DNA"/>
</dbReference>
<gene>
    <name evidence="2" type="ORF">EDS130_LOCUS41749</name>
    <name evidence="1" type="ORF">XAT740_LOCUS26288</name>
</gene>
<reference evidence="1" key="1">
    <citation type="submission" date="2021-02" db="EMBL/GenBank/DDBJ databases">
        <authorList>
            <person name="Nowell W R."/>
        </authorList>
    </citation>
    <scope>NUCLEOTIDE SEQUENCE</scope>
</reference>
<dbReference type="InterPro" id="IPR032675">
    <property type="entry name" value="LRR_dom_sf"/>
</dbReference>
<dbReference type="SUPFAM" id="SSF52047">
    <property type="entry name" value="RNI-like"/>
    <property type="match status" value="1"/>
</dbReference>
<name>A0A814ZY12_ADIRI</name>
<comment type="caution">
    <text evidence="1">The sequence shown here is derived from an EMBL/GenBank/DDBJ whole genome shotgun (WGS) entry which is preliminary data.</text>
</comment>
<evidence type="ECO:0000313" key="3">
    <source>
        <dbReference type="Proteomes" id="UP000663828"/>
    </source>
</evidence>
<dbReference type="AlphaFoldDB" id="A0A814ZY12"/>
<dbReference type="Gene3D" id="3.80.10.10">
    <property type="entry name" value="Ribonuclease Inhibitor"/>
    <property type="match status" value="1"/>
</dbReference>
<organism evidence="1 3">
    <name type="scientific">Adineta ricciae</name>
    <name type="common">Rotifer</name>
    <dbReference type="NCBI Taxonomy" id="249248"/>
    <lineage>
        <taxon>Eukaryota</taxon>
        <taxon>Metazoa</taxon>
        <taxon>Spiralia</taxon>
        <taxon>Gnathifera</taxon>
        <taxon>Rotifera</taxon>
        <taxon>Eurotatoria</taxon>
        <taxon>Bdelloidea</taxon>
        <taxon>Adinetida</taxon>
        <taxon>Adinetidae</taxon>
        <taxon>Adineta</taxon>
    </lineage>
</organism>
<accession>A0A814ZY12</accession>